<dbReference type="CDD" id="cd06170">
    <property type="entry name" value="LuxR_C_like"/>
    <property type="match status" value="1"/>
</dbReference>
<comment type="caution">
    <text evidence="5">The sequence shown here is derived from an EMBL/GenBank/DDBJ whole genome shotgun (WGS) entry which is preliminary data.</text>
</comment>
<dbReference type="InterPro" id="IPR041617">
    <property type="entry name" value="TPR_MalT"/>
</dbReference>
<dbReference type="InterPro" id="IPR016032">
    <property type="entry name" value="Sig_transdc_resp-reg_C-effctor"/>
</dbReference>
<evidence type="ECO:0000256" key="2">
    <source>
        <dbReference type="ARBA" id="ARBA00023125"/>
    </source>
</evidence>
<evidence type="ECO:0000256" key="1">
    <source>
        <dbReference type="ARBA" id="ARBA00023015"/>
    </source>
</evidence>
<dbReference type="SUPFAM" id="SSF52540">
    <property type="entry name" value="P-loop containing nucleoside triphosphate hydrolases"/>
    <property type="match status" value="1"/>
</dbReference>
<gene>
    <name evidence="5" type="ORF">AAA083_00380</name>
</gene>
<dbReference type="SUPFAM" id="SSF48452">
    <property type="entry name" value="TPR-like"/>
    <property type="match status" value="1"/>
</dbReference>
<dbReference type="Gene3D" id="1.10.10.10">
    <property type="entry name" value="Winged helix-like DNA-binding domain superfamily/Winged helix DNA-binding domain"/>
    <property type="match status" value="1"/>
</dbReference>
<dbReference type="Pfam" id="PF00196">
    <property type="entry name" value="GerE"/>
    <property type="match status" value="1"/>
</dbReference>
<dbReference type="PROSITE" id="PS50043">
    <property type="entry name" value="HTH_LUXR_2"/>
    <property type="match status" value="1"/>
</dbReference>
<dbReference type="Gene3D" id="1.25.40.10">
    <property type="entry name" value="Tetratricopeptide repeat domain"/>
    <property type="match status" value="1"/>
</dbReference>
<evidence type="ECO:0000313" key="5">
    <source>
        <dbReference type="EMBL" id="MEQ3361424.1"/>
    </source>
</evidence>
<dbReference type="PANTHER" id="PTHR44688:SF16">
    <property type="entry name" value="DNA-BINDING TRANSCRIPTIONAL ACTIVATOR DEVR_DOSR"/>
    <property type="match status" value="1"/>
</dbReference>
<evidence type="ECO:0000256" key="3">
    <source>
        <dbReference type="ARBA" id="ARBA00023163"/>
    </source>
</evidence>
<dbReference type="EMBL" id="JBBNOP010000001">
    <property type="protein sequence ID" value="MEQ3361424.1"/>
    <property type="molecule type" value="Genomic_DNA"/>
</dbReference>
<evidence type="ECO:0000259" key="4">
    <source>
        <dbReference type="PROSITE" id="PS50043"/>
    </source>
</evidence>
<dbReference type="SMART" id="SM00421">
    <property type="entry name" value="HTH_LUXR"/>
    <property type="match status" value="1"/>
</dbReference>
<dbReference type="Proteomes" id="UP001487305">
    <property type="component" value="Unassembled WGS sequence"/>
</dbReference>
<dbReference type="Pfam" id="PF17874">
    <property type="entry name" value="TPR_MalT"/>
    <property type="match status" value="1"/>
</dbReference>
<feature type="domain" description="HTH luxR-type" evidence="4">
    <location>
        <begin position="846"/>
        <end position="911"/>
    </location>
</feature>
<dbReference type="InterPro" id="IPR059106">
    <property type="entry name" value="WHD_MalT"/>
</dbReference>
<accession>A0ABV1J8L3</accession>
<dbReference type="Pfam" id="PF25873">
    <property type="entry name" value="WHD_MalT"/>
    <property type="match status" value="1"/>
</dbReference>
<dbReference type="InterPro" id="IPR011990">
    <property type="entry name" value="TPR-like_helical_dom_sf"/>
</dbReference>
<protein>
    <submittedName>
        <fullName evidence="5">LuxR C-terminal-related transcriptional regulator</fullName>
    </submittedName>
</protein>
<dbReference type="PANTHER" id="PTHR44688">
    <property type="entry name" value="DNA-BINDING TRANSCRIPTIONAL ACTIVATOR DEVR_DOSR"/>
    <property type="match status" value="1"/>
</dbReference>
<name>A0ABV1J8L3_9ACTN</name>
<dbReference type="Gene3D" id="3.40.50.300">
    <property type="entry name" value="P-loop containing nucleotide triphosphate hydrolases"/>
    <property type="match status" value="1"/>
</dbReference>
<reference evidence="5 6" key="1">
    <citation type="submission" date="2024-04" db="EMBL/GenBank/DDBJ databases">
        <title>Human intestinal bacterial collection.</title>
        <authorList>
            <person name="Pauvert C."/>
            <person name="Hitch T.C.A."/>
            <person name="Clavel T."/>
        </authorList>
    </citation>
    <scope>NUCLEOTIDE SEQUENCE [LARGE SCALE GENOMIC DNA]</scope>
    <source>
        <strain evidence="5 6">CLA-KB-H42</strain>
    </source>
</reference>
<dbReference type="RefSeq" id="WP_349226997.1">
    <property type="nucleotide sequence ID" value="NZ_JBBNOP010000001.1"/>
</dbReference>
<dbReference type="InterPro" id="IPR000792">
    <property type="entry name" value="Tscrpt_reg_LuxR_C"/>
</dbReference>
<dbReference type="PRINTS" id="PR00038">
    <property type="entry name" value="HTHLUXR"/>
</dbReference>
<keyword evidence="3" id="KW-0804">Transcription</keyword>
<keyword evidence="1" id="KW-0805">Transcription regulation</keyword>
<sequence>MGCANTTIIDGRTLAATKFEAPPVPDDLVARTSLIERLSDYADKKAIMAIAPSGFGKTTLLSSWKSIIESQAGRPSVSWLTLDEIDNDPARFWNYLVAALEPFVPDFRSLTANTLSSNADKGDDYFVDAIINGLEAAHRKANKASWVLIIDDYHVIDNAEIHASFKYFLRNAPRGLRIAISSRTIPPLSTESLIARGQILAIDHNDLRFDKDEAELLFSPSNQEKGSPGFRDEFERLYETVNGWPAGVRLASAALKAHENPIGILPDPSAFHSSPVAFLVDDLLAALPSPSRDFLVSTSFLRKMCAPLCDYVLERSDSETVIEALQRENLVLEPLARGNGWFAYRSPWAEALRKAFSRCDLSEQKRLHARASNWFERYNMPGDALVHACASKEWDRVAWLIEKNYMAFANQSRFKLLSKALQNLPRSHFSSSPRINLAQAFALIGSDSPQEALYYVHVAERLLSVNGSAYRDSDRDRLRAECLALKATCAGQSGKVVEGKSIIDKLPKEGIGDDRFLRSWVYTAAGASAARAKNPGEAISILRECVTVAKSAGNVTSYLINLYFLARHYIDIGALALAEEVGLKAASHRGAFDTKQNILTQLGNVIIGMIFYKRGDFDRAVEVLDESRRILSRSKGTEFYIDAAIALALVQRSRGEYTASQATLHEAIGSGGEKQAKRSVLVASAYLARIQLDAGQKASAYRWMIDCDVSADDEDGTLADLVVLARARVKHAYGKTDEALADLNSLIADSSETRKNGTLLSALVYRAMILGASGRKDSALASMRTALELASEERIIQPFLDEGSPIIPLLERFPKSSALPEQERELARTIADRVRNEQAPDPQWLSAKAVSPLTERESDVCKLLVAGYSNKEVARSLGISENTAHTHRSSIYAKLGVSNRKGLVEAAGKLLLT</sequence>
<keyword evidence="2" id="KW-0238">DNA-binding</keyword>
<dbReference type="InterPro" id="IPR036388">
    <property type="entry name" value="WH-like_DNA-bd_sf"/>
</dbReference>
<dbReference type="SUPFAM" id="SSF46894">
    <property type="entry name" value="C-terminal effector domain of the bipartite response regulators"/>
    <property type="match status" value="1"/>
</dbReference>
<organism evidence="5 6">
    <name type="scientific">Raoultibacter massiliensis</name>
    <dbReference type="NCBI Taxonomy" id="1852371"/>
    <lineage>
        <taxon>Bacteria</taxon>
        <taxon>Bacillati</taxon>
        <taxon>Actinomycetota</taxon>
        <taxon>Coriobacteriia</taxon>
        <taxon>Eggerthellales</taxon>
        <taxon>Eggerthellaceae</taxon>
        <taxon>Raoultibacter</taxon>
    </lineage>
</organism>
<proteinExistence type="predicted"/>
<keyword evidence="6" id="KW-1185">Reference proteome</keyword>
<evidence type="ECO:0000313" key="6">
    <source>
        <dbReference type="Proteomes" id="UP001487305"/>
    </source>
</evidence>
<dbReference type="InterPro" id="IPR027417">
    <property type="entry name" value="P-loop_NTPase"/>
</dbReference>